<dbReference type="AlphaFoldDB" id="A0A162A9S3"/>
<feature type="compositionally biased region" description="Low complexity" evidence="1">
    <location>
        <begin position="367"/>
        <end position="392"/>
    </location>
</feature>
<accession>A0A162A9S3</accession>
<dbReference type="OMA" id="LCIFRVQ"/>
<feature type="compositionally biased region" description="Low complexity" evidence="1">
    <location>
        <begin position="506"/>
        <end position="521"/>
    </location>
</feature>
<name>A0A162A9S3_DAUCS</name>
<feature type="compositionally biased region" description="Low complexity" evidence="1">
    <location>
        <begin position="476"/>
        <end position="485"/>
    </location>
</feature>
<gene>
    <name evidence="2" type="ORF">DCAR_014486</name>
</gene>
<evidence type="ECO:0000256" key="1">
    <source>
        <dbReference type="SAM" id="MobiDB-lite"/>
    </source>
</evidence>
<dbReference type="InterPro" id="IPR037488">
    <property type="entry name" value="At2g33490-like"/>
</dbReference>
<feature type="compositionally biased region" description="Polar residues" evidence="1">
    <location>
        <begin position="278"/>
        <end position="292"/>
    </location>
</feature>
<feature type="compositionally biased region" description="Basic and acidic residues" evidence="1">
    <location>
        <begin position="311"/>
        <end position="321"/>
    </location>
</feature>
<dbReference type="SUPFAM" id="SSF103657">
    <property type="entry name" value="BAR/IMD domain-like"/>
    <property type="match status" value="1"/>
</dbReference>
<feature type="region of interest" description="Disordered" evidence="1">
    <location>
        <begin position="249"/>
        <end position="556"/>
    </location>
</feature>
<sequence length="620" mass="68437">MKSSLEKLRKLALHKSDAKERRDHQSVAQLDELAQATQDMQEMRSCYDNLLSAAAATANSAYEFSESLLEMGNCLLERTASSVYGESGGVLQMLGKAQIELQKIIDTYRSHIVLTITNPSESLLSELRKVEEMKLQCDEKREVYEHMLAQYREKGKFRTGKGESITSQQVKEARIEYDEVARRCIFRVKSLKQGQCRSLLTQAARHHTAQVSLHLAFALNYFRKGLKSLEEVDSQTRVVCEKQRIDYQVDGLNEGEDDEGESRSSYENNEHGELSFDYRNNQGGVNDPTSRISVELDEADSSYPHFSNPEESERTHRKTPEAHAFGQHSRPSSYSAPIYPEKSADKGREVQTSDKKFHTYVLPTPAPAKTSSSSTTSSGPPSSSASLSTNTTNMRHSSPLRPEKHENNSNSSIPLPPPATRRSQFEKHNSFDLNRNKRQAYSGPIPSKPILSTSGPLTSKEVPSALLTRVPVSHLSTSPNASRSASPPPVSSPRISELHELPRPPGSIASKTSTSSGTGHSAPLIMRNENSFTNRNPKLASNVATPLPAPPLTVPRSYSIPSSILKAKASHMTKLLEPSRIPDQVEDFTSPPLTPISLSDIKPISTVSEAVSNYGQARGK</sequence>
<evidence type="ECO:0000313" key="2">
    <source>
        <dbReference type="EMBL" id="KZM98152.1"/>
    </source>
</evidence>
<dbReference type="STRING" id="79200.A0A162A9S3"/>
<dbReference type="Gene3D" id="1.20.1270.60">
    <property type="entry name" value="Arfaptin homology (AH) domain/BAR domain"/>
    <property type="match status" value="1"/>
</dbReference>
<dbReference type="CDD" id="cd07307">
    <property type="entry name" value="BAR"/>
    <property type="match status" value="1"/>
</dbReference>
<reference evidence="2" key="1">
    <citation type="journal article" date="2016" name="Nat. Genet.">
        <title>A high-quality carrot genome assembly provides new insights into carotenoid accumulation and asterid genome evolution.</title>
        <authorList>
            <person name="Iorizzo M."/>
            <person name="Ellison S."/>
            <person name="Senalik D."/>
            <person name="Zeng P."/>
            <person name="Satapoomin P."/>
            <person name="Huang J."/>
            <person name="Bowman M."/>
            <person name="Iovene M."/>
            <person name="Sanseverino W."/>
            <person name="Cavagnaro P."/>
            <person name="Yildiz M."/>
            <person name="Macko-Podgorni A."/>
            <person name="Moranska E."/>
            <person name="Grzebelus E."/>
            <person name="Grzebelus D."/>
            <person name="Ashrafi H."/>
            <person name="Zheng Z."/>
            <person name="Cheng S."/>
            <person name="Spooner D."/>
            <person name="Van Deynze A."/>
            <person name="Simon P."/>
        </authorList>
    </citation>
    <scope>NUCLEOTIDE SEQUENCE [LARGE SCALE GENOMIC DNA]</scope>
    <source>
        <tissue evidence="2">Leaf</tissue>
    </source>
</reference>
<feature type="compositionally biased region" description="Basic and acidic residues" evidence="1">
    <location>
        <begin position="261"/>
        <end position="276"/>
    </location>
</feature>
<organism evidence="2">
    <name type="scientific">Daucus carota subsp. sativus</name>
    <name type="common">Carrot</name>
    <dbReference type="NCBI Taxonomy" id="79200"/>
    <lineage>
        <taxon>Eukaryota</taxon>
        <taxon>Viridiplantae</taxon>
        <taxon>Streptophyta</taxon>
        <taxon>Embryophyta</taxon>
        <taxon>Tracheophyta</taxon>
        <taxon>Spermatophyta</taxon>
        <taxon>Magnoliopsida</taxon>
        <taxon>eudicotyledons</taxon>
        <taxon>Gunneridae</taxon>
        <taxon>Pentapetalae</taxon>
        <taxon>asterids</taxon>
        <taxon>campanulids</taxon>
        <taxon>Apiales</taxon>
        <taxon>Apiaceae</taxon>
        <taxon>Apioideae</taxon>
        <taxon>Scandiceae</taxon>
        <taxon>Daucinae</taxon>
        <taxon>Daucus</taxon>
        <taxon>Daucus sect. Daucus</taxon>
    </lineage>
</organism>
<dbReference type="InterPro" id="IPR027267">
    <property type="entry name" value="AH/BAR_dom_sf"/>
</dbReference>
<proteinExistence type="predicted"/>
<dbReference type="PANTHER" id="PTHR34119:SF21">
    <property type="entry name" value="BAR DOMAIN-CONTAINING PROTEIN"/>
    <property type="match status" value="1"/>
</dbReference>
<evidence type="ECO:0008006" key="3">
    <source>
        <dbReference type="Google" id="ProtNLM"/>
    </source>
</evidence>
<feature type="compositionally biased region" description="Basic and acidic residues" evidence="1">
    <location>
        <begin position="342"/>
        <end position="357"/>
    </location>
</feature>
<comment type="caution">
    <text evidence="2">The sequence shown here is derived from an EMBL/GenBank/DDBJ whole genome shotgun (WGS) entry which is preliminary data.</text>
</comment>
<dbReference type="PANTHER" id="PTHR34119">
    <property type="entry name" value="HYDROXYPROLINE-RICH GLYCOPROTEIN-LIKE"/>
    <property type="match status" value="1"/>
</dbReference>
<protein>
    <recommendedName>
        <fullName evidence="3">BAR domain-containing protein</fullName>
    </recommendedName>
</protein>
<dbReference type="EMBL" id="LNRQ01000004">
    <property type="protein sequence ID" value="KZM98152.1"/>
    <property type="molecule type" value="Genomic_DNA"/>
</dbReference>
<dbReference type="Gramene" id="KZM98152">
    <property type="protein sequence ID" value="KZM98152"/>
    <property type="gene ID" value="DCAR_014486"/>
</dbReference>